<dbReference type="Proteomes" id="UP000322000">
    <property type="component" value="Chromosome 8"/>
</dbReference>
<dbReference type="GO" id="GO:0005737">
    <property type="term" value="C:cytoplasm"/>
    <property type="evidence" value="ECO:0007669"/>
    <property type="project" value="TreeGrafter"/>
</dbReference>
<dbReference type="PANTHER" id="PTHR10612:SF34">
    <property type="entry name" value="APOLIPOPROTEIN D"/>
    <property type="match status" value="1"/>
</dbReference>
<evidence type="ECO:0000259" key="4">
    <source>
        <dbReference type="Pfam" id="PF08212"/>
    </source>
</evidence>
<dbReference type="KEGG" id="tnl:113496953"/>
<keyword evidence="3" id="KW-0732">Signal</keyword>
<dbReference type="InParanoid" id="A0A7E5VV55"/>
<dbReference type="FunFam" id="2.40.128.20:FF:000026">
    <property type="entry name" value="Apolipoprotein D-like Protein"/>
    <property type="match status" value="1"/>
</dbReference>
<accession>A0A7E5VV55</accession>
<dbReference type="GO" id="GO:0006629">
    <property type="term" value="P:lipid metabolic process"/>
    <property type="evidence" value="ECO:0007669"/>
    <property type="project" value="TreeGrafter"/>
</dbReference>
<gene>
    <name evidence="6" type="primary">LOC113496953</name>
</gene>
<dbReference type="OrthoDB" id="565904at2759"/>
<feature type="region of interest" description="Disordered" evidence="2">
    <location>
        <begin position="215"/>
        <end position="281"/>
    </location>
</feature>
<dbReference type="AlphaFoldDB" id="A0A7E5VV55"/>
<dbReference type="InterPro" id="IPR012674">
    <property type="entry name" value="Calycin"/>
</dbReference>
<dbReference type="SUPFAM" id="SSF50814">
    <property type="entry name" value="Lipocalins"/>
    <property type="match status" value="1"/>
</dbReference>
<dbReference type="Pfam" id="PF08212">
    <property type="entry name" value="Lipocalin_2"/>
    <property type="match status" value="1"/>
</dbReference>
<dbReference type="GeneID" id="113496953"/>
<dbReference type="GO" id="GO:0031409">
    <property type="term" value="F:pigment binding"/>
    <property type="evidence" value="ECO:0007669"/>
    <property type="project" value="InterPro"/>
</dbReference>
<dbReference type="RefSeq" id="XP_026732157.1">
    <property type="nucleotide sequence ID" value="XM_026876356.1"/>
</dbReference>
<feature type="compositionally biased region" description="Basic and acidic residues" evidence="2">
    <location>
        <begin position="232"/>
        <end position="241"/>
    </location>
</feature>
<feature type="compositionally biased region" description="Basic and acidic residues" evidence="2">
    <location>
        <begin position="255"/>
        <end position="266"/>
    </location>
</feature>
<name>A0A7E5VV55_TRINI</name>
<organism evidence="5 6">
    <name type="scientific">Trichoplusia ni</name>
    <name type="common">Cabbage looper</name>
    <dbReference type="NCBI Taxonomy" id="7111"/>
    <lineage>
        <taxon>Eukaryota</taxon>
        <taxon>Metazoa</taxon>
        <taxon>Ecdysozoa</taxon>
        <taxon>Arthropoda</taxon>
        <taxon>Hexapoda</taxon>
        <taxon>Insecta</taxon>
        <taxon>Pterygota</taxon>
        <taxon>Neoptera</taxon>
        <taxon>Endopterygota</taxon>
        <taxon>Lepidoptera</taxon>
        <taxon>Glossata</taxon>
        <taxon>Ditrysia</taxon>
        <taxon>Noctuoidea</taxon>
        <taxon>Noctuidae</taxon>
        <taxon>Plusiinae</taxon>
        <taxon>Trichoplusia</taxon>
    </lineage>
</organism>
<dbReference type="InterPro" id="IPR003057">
    <property type="entry name" value="Invtbrt_color"/>
</dbReference>
<dbReference type="InterPro" id="IPR000566">
    <property type="entry name" value="Lipocln_cytosolic_FA-bd_dom"/>
</dbReference>
<proteinExistence type="predicted"/>
<keyword evidence="1" id="KW-1015">Disulfide bond</keyword>
<evidence type="ECO:0000256" key="2">
    <source>
        <dbReference type="SAM" id="MobiDB-lite"/>
    </source>
</evidence>
<reference evidence="6" key="1">
    <citation type="submission" date="2025-08" db="UniProtKB">
        <authorList>
            <consortium name="RefSeq"/>
        </authorList>
    </citation>
    <scope>IDENTIFICATION</scope>
</reference>
<feature type="chain" id="PRO_5028885051" evidence="3">
    <location>
        <begin position="16"/>
        <end position="281"/>
    </location>
</feature>
<sequence length="281" mass="31521">MWRLLLLTFIATASAQIPSLGWCPDFQAMANFNMNRFLGTWYEAERYFTVTELGTRCVTTHYTATPEGRILVTNEITNSLTGFKRIMEGHLQKVGREGEGRVMVKYSSAPLPYDFEYSILDTDYDSYAVMWSCSGIGPVHTQNTWLLSRDRLPSLAVMQNAYAVLDRYKISRTFFLKTNQADCTVLPEPAAASELGAKSSDVPVDAEQPVKVVEQPVEKSVDPEVKASVPEVRSEPEEEPSKPIPVGELIMSESKNMEKQVEKMEEPVVVPAENKEIPTVQ</sequence>
<evidence type="ECO:0000256" key="1">
    <source>
        <dbReference type="ARBA" id="ARBA00023157"/>
    </source>
</evidence>
<dbReference type="PROSITE" id="PS00213">
    <property type="entry name" value="LIPOCALIN"/>
    <property type="match status" value="1"/>
</dbReference>
<feature type="signal peptide" evidence="3">
    <location>
        <begin position="1"/>
        <end position="15"/>
    </location>
</feature>
<feature type="compositionally biased region" description="Basic and acidic residues" evidence="2">
    <location>
        <begin position="216"/>
        <end position="225"/>
    </location>
</feature>
<dbReference type="GO" id="GO:0000302">
    <property type="term" value="P:response to reactive oxygen species"/>
    <property type="evidence" value="ECO:0007669"/>
    <property type="project" value="TreeGrafter"/>
</dbReference>
<dbReference type="InterPro" id="IPR022272">
    <property type="entry name" value="Lipocalin_CS"/>
</dbReference>
<dbReference type="FunCoup" id="A0A7E5VV55">
    <property type="interactions" value="27"/>
</dbReference>
<dbReference type="PANTHER" id="PTHR10612">
    <property type="entry name" value="APOLIPOPROTEIN D"/>
    <property type="match status" value="1"/>
</dbReference>
<dbReference type="PRINTS" id="PR01273">
    <property type="entry name" value="INVTBRTCOLOR"/>
</dbReference>
<feature type="domain" description="Lipocalin/cytosolic fatty-acid binding" evidence="4">
    <location>
        <begin position="33"/>
        <end position="150"/>
    </location>
</feature>
<keyword evidence="5" id="KW-1185">Reference proteome</keyword>
<protein>
    <submittedName>
        <fullName evidence="6">Apolipoprotein D-like</fullName>
    </submittedName>
</protein>
<evidence type="ECO:0000313" key="6">
    <source>
        <dbReference type="RefSeq" id="XP_026732157.1"/>
    </source>
</evidence>
<dbReference type="Gene3D" id="2.40.128.20">
    <property type="match status" value="1"/>
</dbReference>
<evidence type="ECO:0000256" key="3">
    <source>
        <dbReference type="SAM" id="SignalP"/>
    </source>
</evidence>
<evidence type="ECO:0000313" key="5">
    <source>
        <dbReference type="Proteomes" id="UP000322000"/>
    </source>
</evidence>